<dbReference type="AlphaFoldDB" id="A0A8A4TTN8"/>
<keyword evidence="2" id="KW-0472">Membrane</keyword>
<feature type="region of interest" description="Disordered" evidence="1">
    <location>
        <begin position="1"/>
        <end position="34"/>
    </location>
</feature>
<accession>A0A8A4TTN8</accession>
<evidence type="ECO:0000313" key="4">
    <source>
        <dbReference type="Proteomes" id="UP000663929"/>
    </source>
</evidence>
<feature type="transmembrane region" description="Helical" evidence="2">
    <location>
        <begin position="122"/>
        <end position="142"/>
    </location>
</feature>
<keyword evidence="2" id="KW-1133">Transmembrane helix</keyword>
<reference evidence="3" key="1">
    <citation type="submission" date="2021-03" db="EMBL/GenBank/DDBJ databases">
        <title>Acanthopleuribacteraceae sp. M133.</title>
        <authorList>
            <person name="Wang G."/>
        </authorList>
    </citation>
    <scope>NUCLEOTIDE SEQUENCE</scope>
    <source>
        <strain evidence="3">M133</strain>
    </source>
</reference>
<dbReference type="KEGG" id="scor:J3U87_08350"/>
<evidence type="ECO:0000256" key="2">
    <source>
        <dbReference type="SAM" id="Phobius"/>
    </source>
</evidence>
<dbReference type="EMBL" id="CP071793">
    <property type="protein sequence ID" value="QTD52468.1"/>
    <property type="molecule type" value="Genomic_DNA"/>
</dbReference>
<proteinExistence type="predicted"/>
<gene>
    <name evidence="3" type="ORF">J3U87_08350</name>
</gene>
<keyword evidence="2" id="KW-0812">Transmembrane</keyword>
<evidence type="ECO:0000313" key="3">
    <source>
        <dbReference type="EMBL" id="QTD52468.1"/>
    </source>
</evidence>
<protein>
    <submittedName>
        <fullName evidence="3">Uncharacterized protein</fullName>
    </submittedName>
</protein>
<evidence type="ECO:0000256" key="1">
    <source>
        <dbReference type="SAM" id="MobiDB-lite"/>
    </source>
</evidence>
<sequence>MAIEPVEARFSDDVRRPEEEYRNEEEGRDFSEEEYQRYMEERAPDIMEEIGPEVTQMSEQVSAIEQSSDIHLQEMIYDSKTIETQTEAEPTGDERVTERRKKVNDLRKEPGRKKRWMSKKTAALVTMGLLGSGITAIVMYIIRRKNKYLPTPSGFTQEDADRVEQLIEAVKNEPDNIFWPRIANYIRTNKPSYAEQELIAGFVKTISDVPTSGDYAQGQVSDLDTLMWSDELLTQVPSDLTTSSQVGGFCFEQGYRLVGTTNTAGSIEPLPRYWAGEVLEYAIAEIKDQSS</sequence>
<dbReference type="Proteomes" id="UP000663929">
    <property type="component" value="Chromosome"/>
</dbReference>
<dbReference type="RefSeq" id="WP_237382577.1">
    <property type="nucleotide sequence ID" value="NZ_CP071793.1"/>
</dbReference>
<name>A0A8A4TTN8_SULCO</name>
<organism evidence="3 4">
    <name type="scientific">Sulfidibacter corallicola</name>
    <dbReference type="NCBI Taxonomy" id="2818388"/>
    <lineage>
        <taxon>Bacteria</taxon>
        <taxon>Pseudomonadati</taxon>
        <taxon>Acidobacteriota</taxon>
        <taxon>Holophagae</taxon>
        <taxon>Acanthopleuribacterales</taxon>
        <taxon>Acanthopleuribacteraceae</taxon>
        <taxon>Sulfidibacter</taxon>
    </lineage>
</organism>
<keyword evidence="4" id="KW-1185">Reference proteome</keyword>